<dbReference type="OrthoDB" id="4148662at2759"/>
<evidence type="ECO:0000313" key="4">
    <source>
        <dbReference type="Proteomes" id="UP000076874"/>
    </source>
</evidence>
<dbReference type="AlphaFoldDB" id="A0A167UX38"/>
<proteinExistence type="predicted"/>
<organism evidence="3 4">
    <name type="scientific">Niveomyces insectorum RCEF 264</name>
    <dbReference type="NCBI Taxonomy" id="1081102"/>
    <lineage>
        <taxon>Eukaryota</taxon>
        <taxon>Fungi</taxon>
        <taxon>Dikarya</taxon>
        <taxon>Ascomycota</taxon>
        <taxon>Pezizomycotina</taxon>
        <taxon>Sordariomycetes</taxon>
        <taxon>Hypocreomycetidae</taxon>
        <taxon>Hypocreales</taxon>
        <taxon>Cordycipitaceae</taxon>
        <taxon>Niveomyces</taxon>
    </lineage>
</organism>
<reference evidence="3 4" key="1">
    <citation type="journal article" date="2016" name="Genome Biol. Evol.">
        <title>Divergent and convergent evolution of fungal pathogenicity.</title>
        <authorList>
            <person name="Shang Y."/>
            <person name="Xiao G."/>
            <person name="Zheng P."/>
            <person name="Cen K."/>
            <person name="Zhan S."/>
            <person name="Wang C."/>
        </authorList>
    </citation>
    <scope>NUCLEOTIDE SEQUENCE [LARGE SCALE GENOMIC DNA]</scope>
    <source>
        <strain evidence="3 4">RCEF 264</strain>
    </source>
</reference>
<evidence type="ECO:0000256" key="2">
    <source>
        <dbReference type="SAM" id="Phobius"/>
    </source>
</evidence>
<protein>
    <submittedName>
        <fullName evidence="3">Uncharacterized protein</fullName>
    </submittedName>
</protein>
<keyword evidence="2" id="KW-1133">Transmembrane helix</keyword>
<dbReference type="Proteomes" id="UP000076874">
    <property type="component" value="Unassembled WGS sequence"/>
</dbReference>
<feature type="region of interest" description="Disordered" evidence="1">
    <location>
        <begin position="236"/>
        <end position="311"/>
    </location>
</feature>
<accession>A0A167UX38</accession>
<keyword evidence="2" id="KW-0472">Membrane</keyword>
<evidence type="ECO:0000256" key="1">
    <source>
        <dbReference type="SAM" id="MobiDB-lite"/>
    </source>
</evidence>
<sequence>MTDIDVNISNGSCYQYYESPLDPRFLPCGNALAGIQTCCYAGDACLEDAACAGVRDGINVTYVAGCTSESFFDLRGDRCPPKPAIDAWSPIVFCDDGTDQWAACTVSDHPSTVVATAPCSCQHPGTVPLSSTARFVAVNGGPDLQTTGILPTTAGGAMTWAAGFTPTIASTATSATTSKTPEFTVPMPTFYPTSSSDKEGGHVDHQALVIGVSIGGVLAIIGLSLFAYCMANARRQRNGGGGRGGVPGLPRRGLRWPQREVPDDNEDAVPLPKYTRDLSPPPDGGSSSHAPDEQPPAYDAVVSPPEPVVRH</sequence>
<gene>
    <name evidence="3" type="ORF">SPI_04853</name>
</gene>
<keyword evidence="4" id="KW-1185">Reference proteome</keyword>
<dbReference type="STRING" id="1081102.A0A167UX38"/>
<comment type="caution">
    <text evidence="3">The sequence shown here is derived from an EMBL/GenBank/DDBJ whole genome shotgun (WGS) entry which is preliminary data.</text>
</comment>
<feature type="transmembrane region" description="Helical" evidence="2">
    <location>
        <begin position="207"/>
        <end position="228"/>
    </location>
</feature>
<keyword evidence="2" id="KW-0812">Transmembrane</keyword>
<evidence type="ECO:0000313" key="3">
    <source>
        <dbReference type="EMBL" id="OAA61994.1"/>
    </source>
</evidence>
<feature type="compositionally biased region" description="Gly residues" evidence="1">
    <location>
        <begin position="238"/>
        <end position="247"/>
    </location>
</feature>
<name>A0A167UX38_9HYPO</name>
<dbReference type="EMBL" id="AZHD01000007">
    <property type="protein sequence ID" value="OAA61994.1"/>
    <property type="molecule type" value="Genomic_DNA"/>
</dbReference>